<dbReference type="Gene3D" id="2.60.40.380">
    <property type="entry name" value="Purple acid phosphatase-like, N-terminal"/>
    <property type="match status" value="1"/>
</dbReference>
<comment type="caution">
    <text evidence="4">The sequence shown here is derived from an EMBL/GenBank/DDBJ whole genome shotgun (WGS) entry which is preliminary data.</text>
</comment>
<feature type="compositionally biased region" description="Low complexity" evidence="1">
    <location>
        <begin position="427"/>
        <end position="436"/>
    </location>
</feature>
<feature type="domain" description="Fibronectin type-III" evidence="3">
    <location>
        <begin position="63"/>
        <end position="177"/>
    </location>
</feature>
<keyword evidence="2" id="KW-1133">Transmembrane helix</keyword>
<name>A0A7C5UUG0_UNCC3</name>
<dbReference type="GO" id="GO:0046872">
    <property type="term" value="F:metal ion binding"/>
    <property type="evidence" value="ECO:0007669"/>
    <property type="project" value="InterPro"/>
</dbReference>
<dbReference type="Pfam" id="PF16656">
    <property type="entry name" value="Pur_ac_phosph_N"/>
    <property type="match status" value="1"/>
</dbReference>
<dbReference type="PROSITE" id="PS50853">
    <property type="entry name" value="FN3"/>
    <property type="match status" value="1"/>
</dbReference>
<dbReference type="AlphaFoldDB" id="A0A7C5UUG0"/>
<feature type="transmembrane region" description="Helical" evidence="2">
    <location>
        <begin position="37"/>
        <end position="56"/>
    </location>
</feature>
<gene>
    <name evidence="4" type="ORF">ENL96_02220</name>
</gene>
<keyword evidence="2" id="KW-0472">Membrane</keyword>
<dbReference type="SUPFAM" id="SSF49363">
    <property type="entry name" value="Purple acid phosphatase, N-terminal domain"/>
    <property type="match status" value="1"/>
</dbReference>
<dbReference type="InterPro" id="IPR003961">
    <property type="entry name" value="FN3_dom"/>
</dbReference>
<dbReference type="GO" id="GO:0003993">
    <property type="term" value="F:acid phosphatase activity"/>
    <property type="evidence" value="ECO:0007669"/>
    <property type="project" value="InterPro"/>
</dbReference>
<keyword evidence="2" id="KW-0812">Transmembrane</keyword>
<dbReference type="InterPro" id="IPR015914">
    <property type="entry name" value="PAPs_N"/>
</dbReference>
<evidence type="ECO:0000259" key="3">
    <source>
        <dbReference type="PROSITE" id="PS50853"/>
    </source>
</evidence>
<evidence type="ECO:0000313" key="4">
    <source>
        <dbReference type="EMBL" id="HHR92305.1"/>
    </source>
</evidence>
<protein>
    <recommendedName>
        <fullName evidence="3">Fibronectin type-III domain-containing protein</fullName>
    </recommendedName>
</protein>
<reference evidence="4" key="1">
    <citation type="journal article" date="2020" name="mSystems">
        <title>Genome- and Community-Level Interaction Insights into Carbon Utilization and Element Cycling Functions of Hydrothermarchaeota in Hydrothermal Sediment.</title>
        <authorList>
            <person name="Zhou Z."/>
            <person name="Liu Y."/>
            <person name="Xu W."/>
            <person name="Pan J."/>
            <person name="Luo Z.H."/>
            <person name="Li M."/>
        </authorList>
    </citation>
    <scope>NUCLEOTIDE SEQUENCE [LARGE SCALE GENOMIC DNA]</scope>
    <source>
        <strain evidence="4">SpSt-1042</strain>
    </source>
</reference>
<accession>A0A7C5UUG0</accession>
<dbReference type="EMBL" id="DRVY01000064">
    <property type="protein sequence ID" value="HHR92305.1"/>
    <property type="molecule type" value="Genomic_DNA"/>
</dbReference>
<proteinExistence type="predicted"/>
<dbReference type="InterPro" id="IPR008963">
    <property type="entry name" value="Purple_acid_Pase-like_N"/>
</dbReference>
<organism evidence="4">
    <name type="scientific">candidate division CPR3 bacterium</name>
    <dbReference type="NCBI Taxonomy" id="2268181"/>
    <lineage>
        <taxon>Bacteria</taxon>
        <taxon>Bacteria division CPR3</taxon>
    </lineage>
</organism>
<sequence length="1161" mass="130237">MNPTQISRPNPKEVPAQENIQSKSSLKTFLKGKKAKWTILIVLSVLLIGILIGYYITWKRNTAPSKVYLTNRTDNSITVTWATNWPTRAEVRYSKDPSFKTYEVAYDERDLTPTGEYSGKQNSYTTHFVVLRNLDPSTTYYYQVVAGGEVYTKDKDGSNFPEAKTWDTFEEMGTPDPMYGKVVDKNGKPVKDAIVYVYVTKAKNGDLTDFANTIVSDTLSTLTGENGTWTIDKANLRLSNDGKRFGNVTGFDDISITVQINPHLMWNINTKGDKLSPVPTIITEEEKAEKSSWIVDTAYAMTQSECDQLLRDINTSQTECDKQARMYEKATCKEYNGEWQNEIDAARQRYNQKCNPPDNSKSEPVGGKCTTDVCQCNNQGHCGHDWCHGQGKGRKECENYDNWCREEREAKCTTKKQAKPAKKENPPTETQQPLPQLPTACVGGLISEGELPDQQGGPFCYISELKVCAVNLLPSDDHNKLNLGVNYYAKDNNGTWKKCDPGQTCREIQSSSLHGECKDSQMSTCYNELSNRYPDLFTTLTEIGFTQIVNNTNSNSNNSCEVTLAHASSQLSTVTVQENQENQKIVLVPHNIFSCTDGTMIKGSIENVNTLAQNLKKDNGAWCLYNDMQRKIGSAINGNTGALCNYSNIKNCSSPEYDTTVSQWFYSCDYDDYHIWEYITNYNAGFYTRSWKVQDNKNNRTCSGGSLAKNPNADTLEKLPNDSSCTGQAQPQCDFIVTAANSRIEQQNGKWQLIVYFQPTQEEENQGCNVESIIIYLNGHKLSNPSVNRPFKDYPHYKGTAEFTDQNYIENSNHIELKIEMQNGSSIQKEFTMVLQTPSHIQIPKRKEFTMVLQTPSHIQIPNEGNNTEGISKDIWNITTFAAERKDDSITVTTGTHALPAGVYKAGDLEFKVPDEGGGQGRIEIIVFEDKNGNGIMDEGESVLENTPVAVVQEKITRDINLINGWNAISFNFIPEKEDGTQMRAKDFLESVIAHGGYAITIETYDGRWINYTIRAHVENNKVVIDSYGSEADNFALQPGVGYFVRSLWNRSIPVTGQQLTDSAPVQLNNGWTLIGLAPGAVNKWSHSEFNDGITAFEFINTATNAGIETDKVTKWDYGVYKGVVRAQDENGETIDYGIDFVLEEWKAYFVHAKEKGVFVP</sequence>
<feature type="region of interest" description="Disordered" evidence="1">
    <location>
        <begin position="415"/>
        <end position="436"/>
    </location>
</feature>
<dbReference type="CDD" id="cd00063">
    <property type="entry name" value="FN3"/>
    <property type="match status" value="1"/>
</dbReference>
<evidence type="ECO:0000256" key="2">
    <source>
        <dbReference type="SAM" id="Phobius"/>
    </source>
</evidence>
<evidence type="ECO:0000256" key="1">
    <source>
        <dbReference type="SAM" id="MobiDB-lite"/>
    </source>
</evidence>